<dbReference type="GO" id="GO:0003676">
    <property type="term" value="F:nucleic acid binding"/>
    <property type="evidence" value="ECO:0007669"/>
    <property type="project" value="InterPro"/>
</dbReference>
<dbReference type="GO" id="GO:0005743">
    <property type="term" value="C:mitochondrial inner membrane"/>
    <property type="evidence" value="ECO:0007669"/>
    <property type="project" value="TreeGrafter"/>
</dbReference>
<keyword evidence="8" id="KW-1185">Reference proteome</keyword>
<comment type="similarity">
    <text evidence="1">Belongs to the DNA/RNA non-specific endonuclease family.</text>
</comment>
<evidence type="ECO:0000313" key="8">
    <source>
        <dbReference type="Proteomes" id="UP001652661"/>
    </source>
</evidence>
<feature type="chain" id="PRO_5028049235" description="DNA/RNA non-specific endonuclease/pyrophosphatase/phosphodiesterase domain-containing protein" evidence="6">
    <location>
        <begin position="26"/>
        <end position="354"/>
    </location>
</feature>
<dbReference type="PANTHER" id="PTHR13966:SF17">
    <property type="entry name" value="ENDONUCLEASE-RELATED"/>
    <property type="match status" value="1"/>
</dbReference>
<feature type="signal peptide" evidence="6">
    <location>
        <begin position="1"/>
        <end position="25"/>
    </location>
</feature>
<dbReference type="RefSeq" id="XP_017031282.1">
    <property type="nucleotide sequence ID" value="XM_017175793.2"/>
</dbReference>
<proteinExistence type="inferred from homology"/>
<dbReference type="InterPro" id="IPR001604">
    <property type="entry name" value="Endo_G_ENPP1-like_dom"/>
</dbReference>
<dbReference type="OrthoDB" id="8194122at2759"/>
<evidence type="ECO:0000256" key="4">
    <source>
        <dbReference type="PIRSR" id="PIRSR640255-1"/>
    </source>
</evidence>
<dbReference type="InterPro" id="IPR040255">
    <property type="entry name" value="Non-specific_endonuclease"/>
</dbReference>
<dbReference type="GO" id="GO:0004521">
    <property type="term" value="F:RNA endonuclease activity"/>
    <property type="evidence" value="ECO:0007669"/>
    <property type="project" value="TreeGrafter"/>
</dbReference>
<dbReference type="GeneID" id="108080890"/>
<dbReference type="SUPFAM" id="SSF54060">
    <property type="entry name" value="His-Me finger endonucleases"/>
    <property type="match status" value="1"/>
</dbReference>
<dbReference type="Pfam" id="PF01223">
    <property type="entry name" value="Endonuclease_NS"/>
    <property type="match status" value="1"/>
</dbReference>
<evidence type="ECO:0000256" key="6">
    <source>
        <dbReference type="SAM" id="SignalP"/>
    </source>
</evidence>
<dbReference type="GO" id="GO:0006309">
    <property type="term" value="P:apoptotic DNA fragmentation"/>
    <property type="evidence" value="ECO:0007669"/>
    <property type="project" value="TreeGrafter"/>
</dbReference>
<keyword evidence="2" id="KW-0540">Nuclease</keyword>
<dbReference type="PANTHER" id="PTHR13966">
    <property type="entry name" value="ENDONUCLEASE RELATED"/>
    <property type="match status" value="1"/>
</dbReference>
<dbReference type="SMART" id="SM00892">
    <property type="entry name" value="Endonuclease_NS"/>
    <property type="match status" value="1"/>
</dbReference>
<evidence type="ECO:0000256" key="5">
    <source>
        <dbReference type="PIRSR" id="PIRSR640255-2"/>
    </source>
</evidence>
<dbReference type="GO" id="GO:0005634">
    <property type="term" value="C:nucleus"/>
    <property type="evidence" value="ECO:0007669"/>
    <property type="project" value="TreeGrafter"/>
</dbReference>
<gene>
    <name evidence="9" type="primary">LOC108080890</name>
</gene>
<evidence type="ECO:0000259" key="7">
    <source>
        <dbReference type="SMART" id="SM00892"/>
    </source>
</evidence>
<feature type="domain" description="DNA/RNA non-specific endonuclease/pyrophosphatase/phosphodiesterase" evidence="7">
    <location>
        <begin position="124"/>
        <end position="352"/>
    </location>
</feature>
<dbReference type="Proteomes" id="UP001652661">
    <property type="component" value="Chromosome 3R"/>
</dbReference>
<keyword evidence="3" id="KW-0378">Hydrolase</keyword>
<organism evidence="8 9">
    <name type="scientific">Drosophila kikkawai</name>
    <name type="common">Fruit fly</name>
    <dbReference type="NCBI Taxonomy" id="30033"/>
    <lineage>
        <taxon>Eukaryota</taxon>
        <taxon>Metazoa</taxon>
        <taxon>Ecdysozoa</taxon>
        <taxon>Arthropoda</taxon>
        <taxon>Hexapoda</taxon>
        <taxon>Insecta</taxon>
        <taxon>Pterygota</taxon>
        <taxon>Neoptera</taxon>
        <taxon>Endopterygota</taxon>
        <taxon>Diptera</taxon>
        <taxon>Brachycera</taxon>
        <taxon>Muscomorpha</taxon>
        <taxon>Ephydroidea</taxon>
        <taxon>Drosophilidae</taxon>
        <taxon>Drosophila</taxon>
        <taxon>Sophophora</taxon>
    </lineage>
</organism>
<keyword evidence="3" id="KW-0255">Endonuclease</keyword>
<evidence type="ECO:0000256" key="3">
    <source>
        <dbReference type="ARBA" id="ARBA00022759"/>
    </source>
</evidence>
<evidence type="ECO:0000313" key="9">
    <source>
        <dbReference type="RefSeq" id="XP_017031282.1"/>
    </source>
</evidence>
<sequence>MGAQQLLRSLLLIGLGLGLVLQSQADCPLTRPMIEGTSRIFTNRAANGNYDLKRVQNVVRGEVLHMYCQPNDIVQTTCQRNGNFSRPLPMRCVRPAIATTATIVTDASCPATMYSVGYTINNRRLELYRACYDRNAVRALFTTHLVYHKTFFPRRPCTTFSRDGAISETDAASFTSRSIFRAFRAIFGNTQRYIPNDRDTVINRGHLTPSADYLFGDQMCATFKYINVVPQFKTINDRNWESIERWVRSRISTGSFLRIKTGGTGRLTLPDRQRRQRPIILGAGTKNVMPEWLFKVVRTSTNQPHTVFVTYNNIYATSRPAAPRFCASIPCPLTLQNTAAAGYTFCCNATVFAL</sequence>
<dbReference type="Gene3D" id="3.40.570.10">
    <property type="entry name" value="Extracellular Endonuclease, subunit A"/>
    <property type="match status" value="1"/>
</dbReference>
<feature type="active site" description="Proton acceptor" evidence="4">
    <location>
        <position position="206"/>
    </location>
</feature>
<evidence type="ECO:0000256" key="1">
    <source>
        <dbReference type="ARBA" id="ARBA00010052"/>
    </source>
</evidence>
<dbReference type="AlphaFoldDB" id="A0A6P4IQQ8"/>
<dbReference type="InterPro" id="IPR044929">
    <property type="entry name" value="DNA/RNA_non-sp_Endonuclease_sf"/>
</dbReference>
<keyword evidence="5" id="KW-0479">Metal-binding</keyword>
<dbReference type="GO" id="GO:0046872">
    <property type="term" value="F:metal ion binding"/>
    <property type="evidence" value="ECO:0007669"/>
    <property type="project" value="UniProtKB-KW"/>
</dbReference>
<name>A0A6P4IQQ8_DROKI</name>
<dbReference type="InterPro" id="IPR044925">
    <property type="entry name" value="His-Me_finger_sf"/>
</dbReference>
<dbReference type="GO" id="GO:0000014">
    <property type="term" value="F:single-stranded DNA endodeoxyribonuclease activity"/>
    <property type="evidence" value="ECO:0007669"/>
    <property type="project" value="TreeGrafter"/>
</dbReference>
<reference evidence="9" key="1">
    <citation type="submission" date="2025-08" db="UniProtKB">
        <authorList>
            <consortium name="RefSeq"/>
        </authorList>
    </citation>
    <scope>IDENTIFICATION</scope>
    <source>
        <strain evidence="9">14028-0561.14</strain>
        <tissue evidence="9">Whole fly</tissue>
    </source>
</reference>
<evidence type="ECO:0000256" key="2">
    <source>
        <dbReference type="ARBA" id="ARBA00022722"/>
    </source>
</evidence>
<feature type="binding site" evidence="5">
    <location>
        <position position="236"/>
    </location>
    <ligand>
        <name>Mg(2+)</name>
        <dbReference type="ChEBI" id="CHEBI:18420"/>
        <note>catalytic</note>
    </ligand>
</feature>
<protein>
    <recommendedName>
        <fullName evidence="7">DNA/RNA non-specific endonuclease/pyrophosphatase/phosphodiesterase domain-containing protein</fullName>
    </recommendedName>
</protein>
<keyword evidence="6" id="KW-0732">Signal</keyword>
<accession>A0A6P4IQQ8</accession>